<sequence>MAAGLSFAANATELKYVFGGSGSGLSDGAQKFADVLAEETEGRYTAKVYIGNLFGYKETNGALSEGLGDVGFLVAPYFRAEYPQTNLIADLATASSNPYAATGALNEYYMSCKACIEEFKAQNQVMTGTMAIGPYYMYSKPRIDSLETMEGQKIRGFGTFGRWVSEMGGSASNISSNDVYSAMSQGVLSGSTHTPYTIINLSMGEVTDYLLDAPIGLGMGNALFSTNLDVWKELSDEDKRGYLKAVAYGNATATAKYQASNLMVLESKPGEYGVEIIKPQADLLAKHEEFRKKDIDLIVKTAVEKYGIADAEERKDRFLELIAKWEKLVETIDYKDPEALGKLYNDEVFSKVDVTQFN</sequence>
<evidence type="ECO:0000313" key="4">
    <source>
        <dbReference type="EMBL" id="MBO0334738.1"/>
    </source>
</evidence>
<comment type="similarity">
    <text evidence="1">Belongs to the bacterial solute-binding protein 7 family.</text>
</comment>
<evidence type="ECO:0000256" key="2">
    <source>
        <dbReference type="ARBA" id="ARBA00022448"/>
    </source>
</evidence>
<dbReference type="PANTHER" id="PTHR33376">
    <property type="match status" value="1"/>
</dbReference>
<proteinExistence type="inferred from homology"/>
<dbReference type="PANTHER" id="PTHR33376:SF7">
    <property type="entry name" value="C4-DICARBOXYLATE-BINDING PROTEIN DCTB"/>
    <property type="match status" value="1"/>
</dbReference>
<name>A0ABS3F8C6_9PROT</name>
<evidence type="ECO:0000256" key="3">
    <source>
        <dbReference type="ARBA" id="ARBA00022729"/>
    </source>
</evidence>
<keyword evidence="2" id="KW-0813">Transport</keyword>
<accession>A0ABS3F8C6</accession>
<keyword evidence="5" id="KW-1185">Reference proteome</keyword>
<evidence type="ECO:0000313" key="5">
    <source>
        <dbReference type="Proteomes" id="UP000664761"/>
    </source>
</evidence>
<dbReference type="CDD" id="cd13666">
    <property type="entry name" value="PBP2_TRAP_DctP_like_1"/>
    <property type="match status" value="1"/>
</dbReference>
<dbReference type="NCBIfam" id="NF037995">
    <property type="entry name" value="TRAP_S1"/>
    <property type="match status" value="1"/>
</dbReference>
<protein>
    <submittedName>
        <fullName evidence="4">C4-dicarboxylate TRAP transporter substrate-binding protein</fullName>
    </submittedName>
</protein>
<dbReference type="RefSeq" id="WP_207046848.1">
    <property type="nucleotide sequence ID" value="NZ_JAFLNC010000004.1"/>
</dbReference>
<comment type="caution">
    <text evidence="4">The sequence shown here is derived from an EMBL/GenBank/DDBJ whole genome shotgun (WGS) entry which is preliminary data.</text>
</comment>
<dbReference type="Gene3D" id="3.40.190.170">
    <property type="entry name" value="Bacterial extracellular solute-binding protein, family 7"/>
    <property type="match status" value="1"/>
</dbReference>
<organism evidence="4 5">
    <name type="scientific">Sneathiella sedimenti</name>
    <dbReference type="NCBI Taxonomy" id="2816034"/>
    <lineage>
        <taxon>Bacteria</taxon>
        <taxon>Pseudomonadati</taxon>
        <taxon>Pseudomonadota</taxon>
        <taxon>Alphaproteobacteria</taxon>
        <taxon>Sneathiellales</taxon>
        <taxon>Sneathiellaceae</taxon>
        <taxon>Sneathiella</taxon>
    </lineage>
</organism>
<dbReference type="EMBL" id="JAFLNC010000004">
    <property type="protein sequence ID" value="MBO0334738.1"/>
    <property type="molecule type" value="Genomic_DNA"/>
</dbReference>
<dbReference type="InterPro" id="IPR018389">
    <property type="entry name" value="DctP_fam"/>
</dbReference>
<dbReference type="InterPro" id="IPR038404">
    <property type="entry name" value="TRAP_DctP_sf"/>
</dbReference>
<dbReference type="Pfam" id="PF03480">
    <property type="entry name" value="DctP"/>
    <property type="match status" value="1"/>
</dbReference>
<keyword evidence="3" id="KW-0732">Signal</keyword>
<evidence type="ECO:0000256" key="1">
    <source>
        <dbReference type="ARBA" id="ARBA00009023"/>
    </source>
</evidence>
<gene>
    <name evidence="4" type="ORF">J0X12_14015</name>
</gene>
<reference evidence="4 5" key="1">
    <citation type="submission" date="2021-03" db="EMBL/GenBank/DDBJ databases">
        <title>Sneathiella sp. CAU 1612 isolated from Kang Won-do.</title>
        <authorList>
            <person name="Kim W."/>
        </authorList>
    </citation>
    <scope>NUCLEOTIDE SEQUENCE [LARGE SCALE GENOMIC DNA]</scope>
    <source>
        <strain evidence="4 5">CAU 1612</strain>
    </source>
</reference>
<dbReference type="Proteomes" id="UP000664761">
    <property type="component" value="Unassembled WGS sequence"/>
</dbReference>